<feature type="transmembrane region" description="Helical" evidence="12">
    <location>
        <begin position="259"/>
        <end position="280"/>
    </location>
</feature>
<evidence type="ECO:0000256" key="3">
    <source>
        <dbReference type="ARBA" id="ARBA00022679"/>
    </source>
</evidence>
<gene>
    <name evidence="15" type="ORF">EUGRSUZ_L01811</name>
</gene>
<keyword evidence="2" id="KW-0723">Serine/threonine-protein kinase</keyword>
<comment type="subcellular location">
    <subcellularLocation>
        <location evidence="1">Membrane</location>
        <topology evidence="1">Single-pass type I membrane protein</topology>
    </subcellularLocation>
</comment>
<evidence type="ECO:0000256" key="8">
    <source>
        <dbReference type="ARBA" id="ARBA00022989"/>
    </source>
</evidence>
<dbReference type="GO" id="GO:0016020">
    <property type="term" value="C:membrane"/>
    <property type="evidence" value="ECO:0007669"/>
    <property type="project" value="UniProtKB-SubCell"/>
</dbReference>
<evidence type="ECO:0000256" key="4">
    <source>
        <dbReference type="ARBA" id="ARBA00022692"/>
    </source>
</evidence>
<keyword evidence="9 12" id="KW-0472">Membrane</keyword>
<accession>A0A058ZS74</accession>
<dbReference type="Gramene" id="KCW44658">
    <property type="protein sequence ID" value="KCW44658"/>
    <property type="gene ID" value="EUGRSUZ_L01811"/>
</dbReference>
<dbReference type="STRING" id="71139.A0A058ZS74"/>
<feature type="region of interest" description="Disordered" evidence="11">
    <location>
        <begin position="227"/>
        <end position="250"/>
    </location>
</feature>
<evidence type="ECO:0000256" key="1">
    <source>
        <dbReference type="ARBA" id="ARBA00004479"/>
    </source>
</evidence>
<dbReference type="EMBL" id="MU848618">
    <property type="protein sequence ID" value="KAK2632246.1"/>
    <property type="molecule type" value="Genomic_DNA"/>
</dbReference>
<keyword evidence="16" id="KW-1185">Reference proteome</keyword>
<dbReference type="GO" id="GO:0005524">
    <property type="term" value="F:ATP binding"/>
    <property type="evidence" value="ECO:0007669"/>
    <property type="project" value="UniProtKB-KW"/>
</dbReference>
<feature type="domain" description="Malectin-like" evidence="13">
    <location>
        <begin position="28"/>
        <end position="218"/>
    </location>
</feature>
<keyword evidence="5" id="KW-0732">Signal</keyword>
<dbReference type="GO" id="GO:0004674">
    <property type="term" value="F:protein serine/threonine kinase activity"/>
    <property type="evidence" value="ECO:0007669"/>
    <property type="project" value="UniProtKB-KW"/>
</dbReference>
<dbReference type="AlphaFoldDB" id="A0A058ZS74"/>
<dbReference type="PANTHER" id="PTHR34590">
    <property type="entry name" value="OS03G0124300 PROTEIN-RELATED"/>
    <property type="match status" value="1"/>
</dbReference>
<evidence type="ECO:0000259" key="13">
    <source>
        <dbReference type="Pfam" id="PF12819"/>
    </source>
</evidence>
<evidence type="ECO:0000256" key="11">
    <source>
        <dbReference type="SAM" id="MobiDB-lite"/>
    </source>
</evidence>
<sequence length="307" mass="34247">MPESLYYNTVVDSEGVKLAGQQTPFTFRTTDALEAVKRLNVGGQFVSPARDTGMYRTWEADDEYVTSSDIGVLPVNTTIQLNYGEQVPNYTAPDPVYTTARTMGRDKRINLSYKLTWSVEVDTNFYYLVRLHFCEFQIEINKPLDRVFRIFINSQLVEGHADVIEWSGKGVPVYRDFAVALYDSQKKRTKLSVALGARPDGSTLYSDAILNGLEIFKISNPDKNLAGLNPDPVPNKRPPPPGPPQSSKAPSSLSKAVKIAIVAGGTSGFTILSLLAFFLYRRRNRAKDSIKYWVVPDHHVSVVSDES</sequence>
<evidence type="ECO:0000256" key="12">
    <source>
        <dbReference type="SAM" id="Phobius"/>
    </source>
</evidence>
<keyword evidence="2" id="KW-0418">Kinase</keyword>
<evidence type="ECO:0000256" key="10">
    <source>
        <dbReference type="ARBA" id="ARBA00023180"/>
    </source>
</evidence>
<keyword evidence="7" id="KW-0067">ATP-binding</keyword>
<reference evidence="14" key="2">
    <citation type="journal article" date="2014" name="Nature">
        <title>The genome of Eucalyptus grandis.</title>
        <authorList>
            <person name="Myburg A.A."/>
            <person name="Grattapaglia D."/>
            <person name="Tuskan G.A."/>
            <person name="Hellsten U."/>
            <person name="Hayes R.D."/>
            <person name="Grimwood J."/>
            <person name="Jenkins J."/>
            <person name="Lindquist E."/>
            <person name="Tice H."/>
            <person name="Bauer D."/>
            <person name="Goodstein D.M."/>
            <person name="Dubchak I."/>
            <person name="Poliakov A."/>
            <person name="Mizrachi E."/>
            <person name="Kullan A.R."/>
            <person name="Hussey S.G."/>
            <person name="Pinard D."/>
            <person name="van der Merwe K."/>
            <person name="Singh P."/>
            <person name="van Jaarsveld I."/>
            <person name="Silva-Junior O.B."/>
            <person name="Togawa R.C."/>
            <person name="Pappas M.R."/>
            <person name="Faria D.A."/>
            <person name="Sansaloni C.P."/>
            <person name="Petroli C.D."/>
            <person name="Yang X."/>
            <person name="Ranjan P."/>
            <person name="Tschaplinski T.J."/>
            <person name="Ye C.Y."/>
            <person name="Li T."/>
            <person name="Sterck L."/>
            <person name="Vanneste K."/>
            <person name="Murat F."/>
            <person name="Soler M."/>
            <person name="Clemente H.S."/>
            <person name="Saidi N."/>
            <person name="Cassan-Wang H."/>
            <person name="Dunand C."/>
            <person name="Hefer C.A."/>
            <person name="Bornberg-Bauer E."/>
            <person name="Kersting A.R."/>
            <person name="Vining K."/>
            <person name="Amarasinghe V."/>
            <person name="Ranik M."/>
            <person name="Naithani S."/>
            <person name="Elser J."/>
            <person name="Boyd A.E."/>
            <person name="Liston A."/>
            <person name="Spatafora J.W."/>
            <person name="Dharmwardhana P."/>
            <person name="Raja R."/>
            <person name="Sullivan C."/>
            <person name="Romanel E."/>
            <person name="Alves-Ferreira M."/>
            <person name="Kulheim C."/>
            <person name="Foley W."/>
            <person name="Carocha V."/>
            <person name="Paiva J."/>
            <person name="Kudrna D."/>
            <person name="Brommonschenkel S.H."/>
            <person name="Pasquali G."/>
            <person name="Byrne M."/>
            <person name="Rigault P."/>
            <person name="Tibbits J."/>
            <person name="Spokevicius A."/>
            <person name="Jones R.C."/>
            <person name="Steane D.A."/>
            <person name="Vaillancourt R.E."/>
            <person name="Potts B.M."/>
            <person name="Joubert F."/>
            <person name="Barry K."/>
            <person name="Pappas G.J."/>
            <person name="Strauss S.H."/>
            <person name="Jaiswal P."/>
            <person name="Grima-Pettenati J."/>
            <person name="Salse J."/>
            <person name="Van de Peer Y."/>
            <person name="Rokhsar D.S."/>
            <person name="Schmutz J."/>
        </authorList>
    </citation>
    <scope>NUCLEOTIDE SEQUENCE</scope>
    <source>
        <tissue evidence="14">Leaf extractions</tissue>
    </source>
</reference>
<keyword evidence="6" id="KW-0547">Nucleotide-binding</keyword>
<evidence type="ECO:0000256" key="7">
    <source>
        <dbReference type="ARBA" id="ARBA00022840"/>
    </source>
</evidence>
<evidence type="ECO:0000256" key="9">
    <source>
        <dbReference type="ARBA" id="ARBA00023136"/>
    </source>
</evidence>
<keyword evidence="4 12" id="KW-0812">Transmembrane</keyword>
<evidence type="ECO:0000256" key="6">
    <source>
        <dbReference type="ARBA" id="ARBA00022741"/>
    </source>
</evidence>
<keyword evidence="10" id="KW-0325">Glycoprotein</keyword>
<feature type="compositionally biased region" description="Pro residues" evidence="11">
    <location>
        <begin position="231"/>
        <end position="244"/>
    </location>
</feature>
<organism evidence="15">
    <name type="scientific">Eucalyptus grandis</name>
    <name type="common">Flooded gum</name>
    <dbReference type="NCBI Taxonomy" id="71139"/>
    <lineage>
        <taxon>Eukaryota</taxon>
        <taxon>Viridiplantae</taxon>
        <taxon>Streptophyta</taxon>
        <taxon>Embryophyta</taxon>
        <taxon>Tracheophyta</taxon>
        <taxon>Spermatophyta</taxon>
        <taxon>Magnoliopsida</taxon>
        <taxon>eudicotyledons</taxon>
        <taxon>Gunneridae</taxon>
        <taxon>Pentapetalae</taxon>
        <taxon>rosids</taxon>
        <taxon>malvids</taxon>
        <taxon>Myrtales</taxon>
        <taxon>Myrtaceae</taxon>
        <taxon>Myrtoideae</taxon>
        <taxon>Eucalypteae</taxon>
        <taxon>Eucalyptus</taxon>
    </lineage>
</organism>
<evidence type="ECO:0000256" key="5">
    <source>
        <dbReference type="ARBA" id="ARBA00022729"/>
    </source>
</evidence>
<dbReference type="GO" id="GO:0004714">
    <property type="term" value="F:transmembrane receptor protein tyrosine kinase activity"/>
    <property type="evidence" value="ECO:0007669"/>
    <property type="project" value="InterPro"/>
</dbReference>
<dbReference type="PANTHER" id="PTHR34590:SF15">
    <property type="entry name" value="PROTEIN KINASE DOMAIN-CONTAINING PROTEIN"/>
    <property type="match status" value="1"/>
</dbReference>
<dbReference type="InterPro" id="IPR045272">
    <property type="entry name" value="ANXUR1/2-like"/>
</dbReference>
<reference evidence="15" key="1">
    <citation type="submission" date="2013-07" db="EMBL/GenBank/DDBJ databases">
        <title>The genome of Eucalyptus grandis.</title>
        <authorList>
            <person name="Schmutz J."/>
            <person name="Hayes R."/>
            <person name="Myburg A."/>
            <person name="Tuskan G."/>
            <person name="Grattapaglia D."/>
            <person name="Rokhsar D.S."/>
        </authorList>
    </citation>
    <scope>NUCLEOTIDE SEQUENCE</scope>
    <source>
        <tissue evidence="15">Leaf extractions</tissue>
    </source>
</reference>
<keyword evidence="3" id="KW-0808">Transferase</keyword>
<name>A0A058ZS74_EUCGR</name>
<evidence type="ECO:0000256" key="2">
    <source>
        <dbReference type="ARBA" id="ARBA00022527"/>
    </source>
</evidence>
<dbReference type="Proteomes" id="UP000030711">
    <property type="component" value="Unassembled WGS sequence"/>
</dbReference>
<evidence type="ECO:0000313" key="14">
    <source>
        <dbReference type="EMBL" id="KAK2632246.1"/>
    </source>
</evidence>
<protein>
    <recommendedName>
        <fullName evidence="13">Malectin-like domain-containing protein</fullName>
    </recommendedName>
</protein>
<dbReference type="EMBL" id="KK199134">
    <property type="protein sequence ID" value="KCW44658.1"/>
    <property type="molecule type" value="Genomic_DNA"/>
</dbReference>
<dbReference type="Gene3D" id="2.60.120.430">
    <property type="entry name" value="Galactose-binding lectin"/>
    <property type="match status" value="1"/>
</dbReference>
<dbReference type="eggNOG" id="KOG1187">
    <property type="taxonomic scope" value="Eukaryota"/>
</dbReference>
<reference evidence="14" key="4">
    <citation type="submission" date="2023-07" db="EMBL/GenBank/DDBJ databases">
        <authorList>
            <person name="Myburg A.A."/>
            <person name="Grattapaglia D."/>
            <person name="Tuskan G.A."/>
            <person name="Hellsten U."/>
            <person name="Hayes R.D."/>
            <person name="Grimwood J."/>
            <person name="Jenkins J."/>
            <person name="Lindquist E."/>
            <person name="Tice H."/>
            <person name="Bauer D."/>
            <person name="Goodstein D.M."/>
            <person name="Dubchak I."/>
            <person name="Poliakov A."/>
            <person name="Mizrachi E."/>
            <person name="Kullan A.R."/>
            <person name="Hussey S.G."/>
            <person name="Pinard D."/>
            <person name="Van D.M."/>
            <person name="Singh P."/>
            <person name="Van J.I."/>
            <person name="Silva-Junior O.B."/>
            <person name="Togawa R.C."/>
            <person name="Pappas M.R."/>
            <person name="Faria D.A."/>
            <person name="Sansaloni C.P."/>
            <person name="Petroli C.D."/>
            <person name="Yang X."/>
            <person name="Ranjan P."/>
            <person name="Tschaplinski T.J."/>
            <person name="Ye C.Y."/>
            <person name="Li T."/>
            <person name="Sterck L."/>
            <person name="Vanneste K."/>
            <person name="Murat F."/>
            <person name="Soler M."/>
            <person name="Clemente H.S."/>
            <person name="Saidi N."/>
            <person name="Cassan-Wang H."/>
            <person name="Dunand C."/>
            <person name="Hefer C.A."/>
            <person name="Bornberg-Bauer E."/>
            <person name="Kersting A.R."/>
            <person name="Vining K."/>
            <person name="Amarasinghe V."/>
            <person name="Ranik M."/>
            <person name="Naithani S."/>
            <person name="Elser J."/>
            <person name="Boyd A.E."/>
            <person name="Liston A."/>
            <person name="Spatafora J.W."/>
            <person name="Dharmwardhana P."/>
            <person name="Raja R."/>
            <person name="Sullivan C."/>
            <person name="Romanel E."/>
            <person name="Alves-Ferreira M."/>
            <person name="Kulheim C."/>
            <person name="Foley W."/>
            <person name="Carocha V."/>
            <person name="Paiva J."/>
            <person name="Kudrna D."/>
            <person name="Brommonschenkel S.H."/>
            <person name="Pasquali G."/>
            <person name="Byrne M."/>
            <person name="Rigault P."/>
            <person name="Tibbits J."/>
            <person name="Spokevicius A."/>
            <person name="Jones R.C."/>
            <person name="Steane D.A."/>
            <person name="Vaillancourt R.E."/>
            <person name="Potts B.M."/>
            <person name="Joubert F."/>
            <person name="Barry K."/>
            <person name="Pappas G.J."/>
            <person name="Strauss S.H."/>
            <person name="Jaiswal P."/>
            <person name="Grima-Pettenati J."/>
            <person name="Salse J."/>
            <person name="Van D.P."/>
            <person name="Rokhsar D.S."/>
            <person name="Schmutz J."/>
        </authorList>
    </citation>
    <scope>NUCLEOTIDE SEQUENCE</scope>
    <source>
        <tissue evidence="14">Leaf extractions</tissue>
    </source>
</reference>
<evidence type="ECO:0000313" key="15">
    <source>
        <dbReference type="EMBL" id="KCW44658.1"/>
    </source>
</evidence>
<dbReference type="Pfam" id="PF12819">
    <property type="entry name" value="Malectin_like"/>
    <property type="match status" value="1"/>
</dbReference>
<dbReference type="InParanoid" id="A0A058ZS74"/>
<dbReference type="FunFam" id="2.60.120.430:FF:000007">
    <property type="entry name" value="FERONIA receptor-like kinase"/>
    <property type="match status" value="1"/>
</dbReference>
<evidence type="ECO:0000313" key="16">
    <source>
        <dbReference type="Proteomes" id="UP000030711"/>
    </source>
</evidence>
<reference evidence="14" key="3">
    <citation type="submission" date="2023-04" db="EMBL/GenBank/DDBJ databases">
        <title>WGS assembly of Eucalyptus grandis.</title>
        <authorList>
            <person name="Myburg A."/>
            <person name="Grattapaglia D."/>
            <person name="Tuskan G."/>
            <person name="Hellsten U."/>
            <person name="Hayes R."/>
            <person name="Grimwood J."/>
            <person name="Jenkins J."/>
            <person name="Lindquist E."/>
            <person name="Tice H."/>
            <person name="Bauer D."/>
            <person name="Goodstein D."/>
            <person name="Dubchak I."/>
            <person name="Poliakov A."/>
            <person name="Mizrachi E."/>
            <person name="Kullan A."/>
            <person name="Hussey S."/>
            <person name="Pinard D."/>
            <person name="Van D."/>
            <person name="Singh P."/>
            <person name="Van J."/>
            <person name="Silva-Junior O."/>
            <person name="Togawa R."/>
            <person name="Pappas M."/>
            <person name="Faria D."/>
            <person name="Sansaloni C."/>
            <person name="Petroli C."/>
            <person name="Yang X."/>
            <person name="Ranjan P."/>
            <person name="Tschaplinski T."/>
            <person name="Ye C."/>
            <person name="Li T."/>
            <person name="Sterck L."/>
            <person name="Vanneste K."/>
            <person name="Murat F."/>
            <person name="Soler M."/>
            <person name="Clemente H."/>
            <person name="Saidi N."/>
            <person name="Cassan-Wang H."/>
            <person name="Dunand C."/>
            <person name="Hefer C."/>
            <person name="Bornberg-Bauer E."/>
            <person name="Kersting A."/>
            <person name="Vining K."/>
            <person name="Amarasinghe V."/>
            <person name="Ranik M."/>
            <person name="Naithani S."/>
            <person name="Elser J."/>
            <person name="Boyd A."/>
            <person name="Liston A."/>
            <person name="Spatafora J."/>
            <person name="Dharmwardhana P."/>
            <person name="Raja R."/>
            <person name="Sullivan C."/>
            <person name="Romanel E."/>
            <person name="Alves-Ferreira M."/>
            <person name="Kulheim C."/>
            <person name="Foley W."/>
            <person name="Carocha V."/>
            <person name="Paiva J."/>
            <person name="Kudrna D."/>
            <person name="Brommonschenkel S."/>
            <person name="Pasquali G."/>
            <person name="Byrne M."/>
            <person name="Rigault P."/>
            <person name="Tibbits J."/>
            <person name="Spokevicius A."/>
            <person name="Jones R."/>
            <person name="Steane D."/>
            <person name="Vaillancourt R."/>
            <person name="Potts B."/>
            <person name="Joubert F."/>
            <person name="Barry K."/>
            <person name="Pappas G."/>
            <person name="Strauss S."/>
            <person name="Jaiswal P."/>
            <person name="Grima-Pettenati J."/>
            <person name="Salse J."/>
            <person name="Van D."/>
            <person name="Rokhsar D."/>
            <person name="Schmutz J."/>
        </authorList>
    </citation>
    <scope>NUCLEOTIDE SEQUENCE</scope>
    <source>
        <tissue evidence="14">Leaf extractions</tissue>
    </source>
</reference>
<dbReference type="OMA" id="GHRFETE"/>
<keyword evidence="8 12" id="KW-1133">Transmembrane helix</keyword>
<proteinExistence type="predicted"/>
<dbReference type="InterPro" id="IPR024788">
    <property type="entry name" value="Malectin-like_Carb-bd_dom"/>
</dbReference>